<dbReference type="Proteomes" id="UP001437256">
    <property type="component" value="Unassembled WGS sequence"/>
</dbReference>
<evidence type="ECO:0000313" key="2">
    <source>
        <dbReference type="EMBL" id="KAL0061597.1"/>
    </source>
</evidence>
<name>A0ABR2ZK88_9AGAR</name>
<feature type="region of interest" description="Disordered" evidence="1">
    <location>
        <begin position="729"/>
        <end position="767"/>
    </location>
</feature>
<evidence type="ECO:0000313" key="3">
    <source>
        <dbReference type="Proteomes" id="UP001437256"/>
    </source>
</evidence>
<proteinExistence type="predicted"/>
<sequence length="993" mass="110604">MDTHFFQGARNTSIQAKSVTFQQVDGDVSHHTYISNYRHGGRGGCTPICPRFQEVAEGDVILRKEGRPTKMSVVIREPLKSTNPFRNRVQTTVKVIKRYYTAEIVDFQERVFTVVTYEPANMEDEGALQLIRKRVYDSISQSPRRSLQFPQVYGWINWDIPGFVAHDDLANGDEFLSQYEAGGVVSSYLYYAKDLAINALRANKTLTMPVSPRWSNWTFDFKAMSWLYDIASASISQPSEDYEFSNPASLPQGARPQLSVSDITTYFERTFGDFLHLIASLSRTERIDLALDDLADFTTQGLLTFGTVVYNQQPGILAYFSSTPSPEWHFENRSHNIEVNYSQQVRSRGDIQKHDTHNNRLNLYFSLRLPSKERNRFRAAYLSQYFSSAQTTTYLIDEIGFSFFGNFSHNDTACHDPAYLFVQPLNIQYVNGLYGISYPLPDTLFCWTSDPQGMNVIPKKDWERYGIPKLHVQIWIGSTWFDTEYPWVERHLCNKNYELNGKQYARDHGYPELKFGDPHDAKMEVVEESEGEGQSCSGSDRKSPDGGIKCAYNNETLEELYVNDNSHLNSQLPSQSVSSFENTAKGREGTAAAYLRQGGDLNNQRVLEQAQLLVEMLTTMINTAKSSETVVMQSPTTSQTATPETGRRQKLQEISEGQRNDGPSASQKPTSALIRMAHSSQTRDVTFTVPKPTKQETVGQEAIGQARMTKSSLSYTISSSQTVIKTGADTAKKSTEPSKPLQATKATRVTVPSGSTTATVDTKRSQPMREAASVLIPRRHLQTKKLQVINPSRSKTGTTLQKPTRTRSSQLASKTVSRSHEATKQPETTRGTMNPTRESGIKGSTEILPCMARSSLARATVIASNPQTGPQPMKQEITNSTGSRTGIVVARKPTPARASGTVNKPAIPLKGTKKGLESRDGAKNRVNTTVKGALKESSRPLLSANSAKSKFNGQGQASGMEIDEGTVHLDGLDSVRKAFVELHGYNHLIMVDS</sequence>
<feature type="compositionally biased region" description="Polar residues" evidence="1">
    <location>
        <begin position="628"/>
        <end position="643"/>
    </location>
</feature>
<feature type="region of interest" description="Disordered" evidence="1">
    <location>
        <begin position="788"/>
        <end position="842"/>
    </location>
</feature>
<protein>
    <submittedName>
        <fullName evidence="2">Uncharacterized protein</fullName>
    </submittedName>
</protein>
<feature type="compositionally biased region" description="Polar residues" evidence="1">
    <location>
        <begin position="789"/>
        <end position="816"/>
    </location>
</feature>
<accession>A0ABR2ZK88</accession>
<reference evidence="2 3" key="1">
    <citation type="submission" date="2024-05" db="EMBL/GenBank/DDBJ databases">
        <title>A draft genome resource for the thread blight pathogen Marasmius tenuissimus strain MS-2.</title>
        <authorList>
            <person name="Yulfo-Soto G.E."/>
            <person name="Baruah I.K."/>
            <person name="Amoako-Attah I."/>
            <person name="Bukari Y."/>
            <person name="Meinhardt L.W."/>
            <person name="Bailey B.A."/>
            <person name="Cohen S.P."/>
        </authorList>
    </citation>
    <scope>NUCLEOTIDE SEQUENCE [LARGE SCALE GENOMIC DNA]</scope>
    <source>
        <strain evidence="2 3">MS-2</strain>
    </source>
</reference>
<feature type="region of interest" description="Disordered" evidence="1">
    <location>
        <begin position="628"/>
        <end position="648"/>
    </location>
</feature>
<dbReference type="EMBL" id="JBBXMP010000130">
    <property type="protein sequence ID" value="KAL0061597.1"/>
    <property type="molecule type" value="Genomic_DNA"/>
</dbReference>
<feature type="compositionally biased region" description="Polar residues" evidence="1">
    <location>
        <begin position="825"/>
        <end position="837"/>
    </location>
</feature>
<organism evidence="2 3">
    <name type="scientific">Marasmius tenuissimus</name>
    <dbReference type="NCBI Taxonomy" id="585030"/>
    <lineage>
        <taxon>Eukaryota</taxon>
        <taxon>Fungi</taxon>
        <taxon>Dikarya</taxon>
        <taxon>Basidiomycota</taxon>
        <taxon>Agaricomycotina</taxon>
        <taxon>Agaricomycetes</taxon>
        <taxon>Agaricomycetidae</taxon>
        <taxon>Agaricales</taxon>
        <taxon>Marasmiineae</taxon>
        <taxon>Marasmiaceae</taxon>
        <taxon>Marasmius</taxon>
    </lineage>
</organism>
<feature type="compositionally biased region" description="Polar residues" evidence="1">
    <location>
        <begin position="744"/>
        <end position="760"/>
    </location>
</feature>
<comment type="caution">
    <text evidence="2">The sequence shown here is derived from an EMBL/GenBank/DDBJ whole genome shotgun (WGS) entry which is preliminary data.</text>
</comment>
<keyword evidence="3" id="KW-1185">Reference proteome</keyword>
<evidence type="ECO:0000256" key="1">
    <source>
        <dbReference type="SAM" id="MobiDB-lite"/>
    </source>
</evidence>
<feature type="region of interest" description="Disordered" evidence="1">
    <location>
        <begin position="526"/>
        <end position="547"/>
    </location>
</feature>
<gene>
    <name evidence="2" type="ORF">AAF712_011566</name>
</gene>